<dbReference type="InterPro" id="IPR015421">
    <property type="entry name" value="PyrdxlP-dep_Trfase_major"/>
</dbReference>
<dbReference type="Gene3D" id="3.40.640.10">
    <property type="entry name" value="Type I PLP-dependent aspartate aminotransferase-like (Major domain)"/>
    <property type="match status" value="1"/>
</dbReference>
<gene>
    <name evidence="4" type="ORF">SVUK_LOCUS15894</name>
</gene>
<dbReference type="AlphaFoldDB" id="A0A3P7JC16"/>
<dbReference type="SUPFAM" id="SSF53383">
    <property type="entry name" value="PLP-dependent transferases"/>
    <property type="match status" value="1"/>
</dbReference>
<dbReference type="GO" id="GO:0019264">
    <property type="term" value="P:glycine biosynthetic process from serine"/>
    <property type="evidence" value="ECO:0007669"/>
    <property type="project" value="TreeGrafter"/>
</dbReference>
<dbReference type="PANTHER" id="PTHR11680:SF59">
    <property type="entry name" value="SERINE HYDROXYMETHYLTRANSFERASE, CYTOSOLIC"/>
    <property type="match status" value="1"/>
</dbReference>
<protein>
    <recommendedName>
        <fullName evidence="3">Serine hydroxymethyltransferase-like domain-containing protein</fullName>
    </recommendedName>
</protein>
<dbReference type="GO" id="GO:0005739">
    <property type="term" value="C:mitochondrion"/>
    <property type="evidence" value="ECO:0007669"/>
    <property type="project" value="TreeGrafter"/>
</dbReference>
<dbReference type="PANTHER" id="PTHR11680">
    <property type="entry name" value="SERINE HYDROXYMETHYLTRANSFERASE"/>
    <property type="match status" value="1"/>
</dbReference>
<name>A0A3P7JC16_STRVU</name>
<keyword evidence="5" id="KW-1185">Reference proteome</keyword>
<dbReference type="GO" id="GO:0004372">
    <property type="term" value="F:glycine hydroxymethyltransferase activity"/>
    <property type="evidence" value="ECO:0007669"/>
    <property type="project" value="TreeGrafter"/>
</dbReference>
<dbReference type="GO" id="GO:0030170">
    <property type="term" value="F:pyridoxal phosphate binding"/>
    <property type="evidence" value="ECO:0007669"/>
    <property type="project" value="TreeGrafter"/>
</dbReference>
<reference evidence="4 5" key="1">
    <citation type="submission" date="2018-11" db="EMBL/GenBank/DDBJ databases">
        <authorList>
            <consortium name="Pathogen Informatics"/>
        </authorList>
    </citation>
    <scope>NUCLEOTIDE SEQUENCE [LARGE SCALE GENOMIC DNA]</scope>
</reference>
<comment type="cofactor">
    <cofactor evidence="1">
        <name>pyridoxal 5'-phosphate</name>
        <dbReference type="ChEBI" id="CHEBI:597326"/>
    </cofactor>
</comment>
<keyword evidence="2" id="KW-0663">Pyridoxal phosphate</keyword>
<feature type="domain" description="Serine hydroxymethyltransferase-like" evidence="3">
    <location>
        <begin position="42"/>
        <end position="114"/>
    </location>
</feature>
<organism evidence="4 5">
    <name type="scientific">Strongylus vulgaris</name>
    <name type="common">Blood worm</name>
    <dbReference type="NCBI Taxonomy" id="40348"/>
    <lineage>
        <taxon>Eukaryota</taxon>
        <taxon>Metazoa</taxon>
        <taxon>Ecdysozoa</taxon>
        <taxon>Nematoda</taxon>
        <taxon>Chromadorea</taxon>
        <taxon>Rhabditida</taxon>
        <taxon>Rhabditina</taxon>
        <taxon>Rhabditomorpha</taxon>
        <taxon>Strongyloidea</taxon>
        <taxon>Strongylidae</taxon>
        <taxon>Strongylus</taxon>
    </lineage>
</organism>
<dbReference type="Proteomes" id="UP000270094">
    <property type="component" value="Unassembled WGS sequence"/>
</dbReference>
<evidence type="ECO:0000313" key="5">
    <source>
        <dbReference type="Proteomes" id="UP000270094"/>
    </source>
</evidence>
<evidence type="ECO:0000313" key="4">
    <source>
        <dbReference type="EMBL" id="VDM80896.1"/>
    </source>
</evidence>
<evidence type="ECO:0000256" key="2">
    <source>
        <dbReference type="ARBA" id="ARBA00022898"/>
    </source>
</evidence>
<dbReference type="OrthoDB" id="10265628at2759"/>
<dbReference type="Pfam" id="PF00464">
    <property type="entry name" value="SHMT"/>
    <property type="match status" value="1"/>
</dbReference>
<evidence type="ECO:0000256" key="1">
    <source>
        <dbReference type="ARBA" id="ARBA00001933"/>
    </source>
</evidence>
<sequence>MVGLLAWPTLSWASGRPETSNFFSAWETLLEDKPPLYTSTPRVFGLDPELWGVNVQSLSGCPANFAVYTALAEPNGRIMGLDLPDGGHLSHGFFTPAKKVSATSMFFQSMPYKVVFCCSISYSLKILYFYIMRSIDSRLTQKVV</sequence>
<dbReference type="UniPathway" id="UPA00193"/>
<dbReference type="GO" id="GO:0035999">
    <property type="term" value="P:tetrahydrofolate interconversion"/>
    <property type="evidence" value="ECO:0007669"/>
    <property type="project" value="UniProtKB-UniPathway"/>
</dbReference>
<dbReference type="GO" id="GO:0005634">
    <property type="term" value="C:nucleus"/>
    <property type="evidence" value="ECO:0007669"/>
    <property type="project" value="TreeGrafter"/>
</dbReference>
<accession>A0A3P7JC16</accession>
<dbReference type="EMBL" id="UYYB01110613">
    <property type="protein sequence ID" value="VDM80896.1"/>
    <property type="molecule type" value="Genomic_DNA"/>
</dbReference>
<dbReference type="InterPro" id="IPR039429">
    <property type="entry name" value="SHMT-like_dom"/>
</dbReference>
<proteinExistence type="predicted"/>
<evidence type="ECO:0000259" key="3">
    <source>
        <dbReference type="Pfam" id="PF00464"/>
    </source>
</evidence>
<dbReference type="InterPro" id="IPR015424">
    <property type="entry name" value="PyrdxlP-dep_Trfase"/>
</dbReference>
<dbReference type="InterPro" id="IPR049943">
    <property type="entry name" value="Ser_HO-MeTrfase-like"/>
</dbReference>